<keyword evidence="3" id="KW-1185">Reference proteome</keyword>
<dbReference type="AlphaFoldDB" id="A0A6C7E4Y5"/>
<evidence type="ECO:0000313" key="2">
    <source>
        <dbReference type="EMBL" id="BAN00399.1"/>
    </source>
</evidence>
<organism evidence="2 3">
    <name type="scientific">Ilumatobacter coccineus (strain NBRC 103263 / KCTC 29153 / YM16-304)</name>
    <dbReference type="NCBI Taxonomy" id="1313172"/>
    <lineage>
        <taxon>Bacteria</taxon>
        <taxon>Bacillati</taxon>
        <taxon>Actinomycetota</taxon>
        <taxon>Acidimicrobiia</taxon>
        <taxon>Acidimicrobiales</taxon>
        <taxon>Ilumatobacteraceae</taxon>
        <taxon>Ilumatobacter</taxon>
    </lineage>
</organism>
<keyword evidence="1" id="KW-1133">Transmembrane helix</keyword>
<dbReference type="KEGG" id="aym:YM304_00850"/>
<proteinExistence type="predicted"/>
<evidence type="ECO:0008006" key="4">
    <source>
        <dbReference type="Google" id="ProtNLM"/>
    </source>
</evidence>
<feature type="transmembrane region" description="Helical" evidence="1">
    <location>
        <begin position="156"/>
        <end position="179"/>
    </location>
</feature>
<dbReference type="Proteomes" id="UP000011863">
    <property type="component" value="Chromosome"/>
</dbReference>
<dbReference type="OrthoDB" id="5244612at2"/>
<accession>A0A6C7E4Y5</accession>
<reference evidence="2 3" key="1">
    <citation type="journal article" date="2013" name="Int. J. Syst. Evol. Microbiol.">
        <title>Ilumatobacter nonamiense sp. nov. and Ilumatobacter coccineum sp. nov., isolated from seashore sand.</title>
        <authorList>
            <person name="Matsumoto A."/>
            <person name="Kasai H."/>
            <person name="Matsuo Y."/>
            <person name="Shizuri Y."/>
            <person name="Ichikawa N."/>
            <person name="Fujita N."/>
            <person name="Omura S."/>
            <person name="Takahashi Y."/>
        </authorList>
    </citation>
    <scope>NUCLEOTIDE SEQUENCE [LARGE SCALE GENOMIC DNA]</scope>
    <source>
        <strain evidence="3">NBRC 103263 / KCTC 29153 / YM16-304</strain>
    </source>
</reference>
<feature type="transmembrane region" description="Helical" evidence="1">
    <location>
        <begin position="119"/>
        <end position="136"/>
    </location>
</feature>
<keyword evidence="1" id="KW-0472">Membrane</keyword>
<feature type="transmembrane region" description="Helical" evidence="1">
    <location>
        <begin position="35"/>
        <end position="54"/>
    </location>
</feature>
<keyword evidence="1" id="KW-0812">Transmembrane</keyword>
<dbReference type="EMBL" id="AP012057">
    <property type="protein sequence ID" value="BAN00399.1"/>
    <property type="molecule type" value="Genomic_DNA"/>
</dbReference>
<feature type="transmembrane region" description="Helical" evidence="1">
    <location>
        <begin position="95"/>
        <end position="114"/>
    </location>
</feature>
<protein>
    <recommendedName>
        <fullName evidence="4">VanZ-like domain-containing protein</fullName>
    </recommendedName>
</protein>
<evidence type="ECO:0000313" key="3">
    <source>
        <dbReference type="Proteomes" id="UP000011863"/>
    </source>
</evidence>
<evidence type="ECO:0000256" key="1">
    <source>
        <dbReference type="SAM" id="Phobius"/>
    </source>
</evidence>
<gene>
    <name evidence="2" type="ORF">YM304_00850</name>
</gene>
<name>A0A6C7E4Y5_ILUCY</name>
<dbReference type="RefSeq" id="WP_015439647.1">
    <property type="nucleotide sequence ID" value="NC_020520.1"/>
</dbReference>
<sequence>MDTLELPIIDGDTAPVEAAPSGWGPRARPPVASRLFVGLLGFGAILSTVALLLSDRAPGALSSMFGDRARRLWERIDASERVDLPPDSELPATDFLVHMSIWIVVTVLVGLAIWSWRGLALAAITLAVASVALELAQGRYADTRVVEARDAVANLLGIGVGLAVVVGCYLAWSAVASIVRGLRNR</sequence>